<dbReference type="STRING" id="933944.AN215_09050"/>
<keyword evidence="4" id="KW-1185">Reference proteome</keyword>
<feature type="domain" description="HTH merR-type" evidence="2">
    <location>
        <begin position="127"/>
        <end position="196"/>
    </location>
</feature>
<dbReference type="OrthoDB" id="3826383at2"/>
<dbReference type="PROSITE" id="PS50937">
    <property type="entry name" value="HTH_MERR_2"/>
    <property type="match status" value="2"/>
</dbReference>
<dbReference type="Pfam" id="PF00376">
    <property type="entry name" value="MerR"/>
    <property type="match status" value="1"/>
</dbReference>
<comment type="caution">
    <text evidence="3">The sequence shown here is derived from an EMBL/GenBank/DDBJ whole genome shotgun (WGS) entry which is preliminary data.</text>
</comment>
<dbReference type="PANTHER" id="PTHR30204">
    <property type="entry name" value="REDOX-CYCLING DRUG-SENSING TRANSCRIPTIONAL ACTIVATOR SOXR"/>
    <property type="match status" value="1"/>
</dbReference>
<organism evidence="3 4">
    <name type="scientific">Streptomyces abyssalis</name>
    <dbReference type="NCBI Taxonomy" id="933944"/>
    <lineage>
        <taxon>Bacteria</taxon>
        <taxon>Bacillati</taxon>
        <taxon>Actinomycetota</taxon>
        <taxon>Actinomycetes</taxon>
        <taxon>Kitasatosporales</taxon>
        <taxon>Streptomycetaceae</taxon>
        <taxon>Streptomyces</taxon>
    </lineage>
</organism>
<evidence type="ECO:0000259" key="2">
    <source>
        <dbReference type="PROSITE" id="PS50937"/>
    </source>
</evidence>
<evidence type="ECO:0000313" key="4">
    <source>
        <dbReference type="Proteomes" id="UP000176087"/>
    </source>
</evidence>
<dbReference type="InterPro" id="IPR009061">
    <property type="entry name" value="DNA-bd_dom_put_sf"/>
</dbReference>
<dbReference type="PATRIC" id="fig|933944.5.peg.519"/>
<dbReference type="InterPro" id="IPR047057">
    <property type="entry name" value="MerR_fam"/>
</dbReference>
<dbReference type="Pfam" id="PF13411">
    <property type="entry name" value="MerR_1"/>
    <property type="match status" value="1"/>
</dbReference>
<evidence type="ECO:0000256" key="1">
    <source>
        <dbReference type="ARBA" id="ARBA00023125"/>
    </source>
</evidence>
<dbReference type="PANTHER" id="PTHR30204:SF93">
    <property type="entry name" value="HTH MERR-TYPE DOMAIN-CONTAINING PROTEIN"/>
    <property type="match status" value="1"/>
</dbReference>
<evidence type="ECO:0000313" key="3">
    <source>
        <dbReference type="EMBL" id="OEU90644.1"/>
    </source>
</evidence>
<accession>A0A1E7JQY1</accession>
<proteinExistence type="predicted"/>
<keyword evidence="1" id="KW-0238">DNA-binding</keyword>
<gene>
    <name evidence="3" type="ORF">AN215_09050</name>
</gene>
<sequence length="254" mass="27575">MRRPVRLRPVDLARAAGVSAQQIRNYEAAGILPPASRTESGYREFTGRHRRALLTYRALARGYGPGTAQAIMLAVHDGEVPRALALAGEGHASLHEQRCSLREAARALEAIAAQDPEADAHRMPRPDLRIGEAAALVGVRASALRVWEDAGLLAPRRDPATGYRRYGAREVRDARLVSTLRQSRYPLPRVVAVLDGLRRTGSTDELRAAVAQRQEELDRRALAMLEGSGLLYGYVTGPDGCVTEPAATEDADAD</sequence>
<dbReference type="SUPFAM" id="SSF46955">
    <property type="entry name" value="Putative DNA-binding domain"/>
    <property type="match status" value="2"/>
</dbReference>
<dbReference type="GO" id="GO:0003700">
    <property type="term" value="F:DNA-binding transcription factor activity"/>
    <property type="evidence" value="ECO:0007669"/>
    <property type="project" value="InterPro"/>
</dbReference>
<feature type="domain" description="HTH merR-type" evidence="2">
    <location>
        <begin position="12"/>
        <end position="43"/>
    </location>
</feature>
<name>A0A1E7JQY1_9ACTN</name>
<reference evidence="3 4" key="1">
    <citation type="journal article" date="2016" name="Front. Microbiol.">
        <title>Comparative Genomics Analysis of Streptomyces Species Reveals Their Adaptation to the Marine Environment and Their Diversity at the Genomic Level.</title>
        <authorList>
            <person name="Tian X."/>
            <person name="Zhang Z."/>
            <person name="Yang T."/>
            <person name="Chen M."/>
            <person name="Li J."/>
            <person name="Chen F."/>
            <person name="Yang J."/>
            <person name="Li W."/>
            <person name="Zhang B."/>
            <person name="Zhang Z."/>
            <person name="Wu J."/>
            <person name="Zhang C."/>
            <person name="Long L."/>
            <person name="Xiao J."/>
        </authorList>
    </citation>
    <scope>NUCLEOTIDE SEQUENCE [LARGE SCALE GENOMIC DNA]</scope>
    <source>
        <strain evidence="3 4">SCSIO 10390</strain>
    </source>
</reference>
<dbReference type="Proteomes" id="UP000176087">
    <property type="component" value="Unassembled WGS sequence"/>
</dbReference>
<dbReference type="InterPro" id="IPR000551">
    <property type="entry name" value="MerR-type_HTH_dom"/>
</dbReference>
<dbReference type="GO" id="GO:0003677">
    <property type="term" value="F:DNA binding"/>
    <property type="evidence" value="ECO:0007669"/>
    <property type="project" value="UniProtKB-KW"/>
</dbReference>
<dbReference type="EMBL" id="LJGT01000038">
    <property type="protein sequence ID" value="OEU90644.1"/>
    <property type="molecule type" value="Genomic_DNA"/>
</dbReference>
<dbReference type="AlphaFoldDB" id="A0A1E7JQY1"/>
<protein>
    <submittedName>
        <fullName evidence="3">MerR family transcriptional regulator</fullName>
    </submittedName>
</protein>
<dbReference type="SMART" id="SM00422">
    <property type="entry name" value="HTH_MERR"/>
    <property type="match status" value="2"/>
</dbReference>
<dbReference type="Gene3D" id="1.10.1660.10">
    <property type="match status" value="2"/>
</dbReference>